<dbReference type="InterPro" id="IPR036388">
    <property type="entry name" value="WH-like_DNA-bd_sf"/>
</dbReference>
<dbReference type="PANTHER" id="PTHR33221">
    <property type="entry name" value="WINGED HELIX-TURN-HELIX TRANSCRIPTIONAL REGULATOR, RRF2 FAMILY"/>
    <property type="match status" value="1"/>
</dbReference>
<comment type="caution">
    <text evidence="1">The sequence shown here is derived from an EMBL/GenBank/DDBJ whole genome shotgun (WGS) entry which is preliminary data.</text>
</comment>
<dbReference type="Pfam" id="PF02082">
    <property type="entry name" value="Rrf2"/>
    <property type="match status" value="1"/>
</dbReference>
<organism evidence="1 2">
    <name type="scientific">Leptospira inadai serovar Lyme</name>
    <dbReference type="NCBI Taxonomy" id="293084"/>
    <lineage>
        <taxon>Bacteria</taxon>
        <taxon>Pseudomonadati</taxon>
        <taxon>Spirochaetota</taxon>
        <taxon>Spirochaetia</taxon>
        <taxon>Leptospirales</taxon>
        <taxon>Leptospiraceae</taxon>
        <taxon>Leptospira</taxon>
    </lineage>
</organism>
<dbReference type="InterPro" id="IPR000944">
    <property type="entry name" value="Tscrpt_reg_Rrf2"/>
</dbReference>
<dbReference type="PROSITE" id="PS51197">
    <property type="entry name" value="HTH_RRF2_2"/>
    <property type="match status" value="1"/>
</dbReference>
<accession>A0ABX4YCR1</accession>
<dbReference type="EMBL" id="MCRM02000042">
    <property type="protein sequence ID" value="PNV71636.1"/>
    <property type="molecule type" value="Genomic_DNA"/>
</dbReference>
<dbReference type="RefSeq" id="WP_010409356.1">
    <property type="nucleotide sequence ID" value="NZ_MCRM02000042.1"/>
</dbReference>
<evidence type="ECO:0000313" key="1">
    <source>
        <dbReference type="EMBL" id="PNV71636.1"/>
    </source>
</evidence>
<dbReference type="SUPFAM" id="SSF46785">
    <property type="entry name" value="Winged helix' DNA-binding domain"/>
    <property type="match status" value="1"/>
</dbReference>
<reference evidence="1" key="1">
    <citation type="submission" date="2018-01" db="EMBL/GenBank/DDBJ databases">
        <title>Genomic characterization of Leptospira inadai serogroup Lyme isolated from captured rat in Brazil and comparative analysis with human reference strain.</title>
        <authorList>
            <person name="Moreno L.Z."/>
            <person name="Loureiro A.P."/>
            <person name="Miraglia F."/>
            <person name="Kremer F.S."/>
            <person name="Eslabao M.R."/>
            <person name="Dellagostin O.A."/>
            <person name="Lilenbaum W."/>
            <person name="Moreno A.M."/>
        </authorList>
    </citation>
    <scope>NUCLEOTIDE SEQUENCE [LARGE SCALE GENOMIC DNA]</scope>
    <source>
        <strain evidence="1">M34/99</strain>
    </source>
</reference>
<dbReference type="Gene3D" id="1.10.10.10">
    <property type="entry name" value="Winged helix-like DNA-binding domain superfamily/Winged helix DNA-binding domain"/>
    <property type="match status" value="1"/>
</dbReference>
<protein>
    <submittedName>
        <fullName evidence="1">Rrf2 family transcriptional regulator</fullName>
    </submittedName>
</protein>
<proteinExistence type="predicted"/>
<dbReference type="Proteomes" id="UP000094669">
    <property type="component" value="Unassembled WGS sequence"/>
</dbReference>
<keyword evidence="2" id="KW-1185">Reference proteome</keyword>
<evidence type="ECO:0000313" key="2">
    <source>
        <dbReference type="Proteomes" id="UP000094669"/>
    </source>
</evidence>
<gene>
    <name evidence="1" type="ORF">BES34_021125</name>
</gene>
<dbReference type="InterPro" id="IPR036390">
    <property type="entry name" value="WH_DNA-bd_sf"/>
</dbReference>
<name>A0ABX4YCR1_9LEPT</name>
<sequence length="144" mass="15530">MSIPSRYAIAIHVLSLIELENSAEITSQRMAGSIGTNPVVVRGILGKLKKAGLVVTRQGVPGASLAKSPAEIRLLEVYKAVESTEELFSIHARANPKCPVGKRIQGALLGIFQEAQKALEDKLNDFSLADVLLNIEEEGRISVR</sequence>
<dbReference type="PANTHER" id="PTHR33221:SF15">
    <property type="entry name" value="HTH-TYPE TRANSCRIPTIONAL REGULATOR YWGB-RELATED"/>
    <property type="match status" value="1"/>
</dbReference>